<keyword evidence="4 6" id="KW-1133">Transmembrane helix</keyword>
<dbReference type="Proteomes" id="UP000403266">
    <property type="component" value="Unassembled WGS sequence"/>
</dbReference>
<dbReference type="Pfam" id="PF04610">
    <property type="entry name" value="TrbL"/>
    <property type="match status" value="1"/>
</dbReference>
<reference evidence="7 8" key="1">
    <citation type="journal article" date="2019" name="Syst. Appl. Microbiol.">
        <title>Microvirga tunisiensis sp. nov., a root nodule symbiotic bacterium isolated from Lupinus micranthus and L. luteus grown in Northern Tunisia.</title>
        <authorList>
            <person name="Msaddak A."/>
            <person name="Rejili M."/>
            <person name="Duran D."/>
            <person name="Mars M."/>
            <person name="Palacios J.M."/>
            <person name="Ruiz-Argueso T."/>
            <person name="Rey L."/>
            <person name="Imperial J."/>
        </authorList>
    </citation>
    <scope>NUCLEOTIDE SEQUENCE [LARGE SCALE GENOMIC DNA]</scope>
    <source>
        <strain evidence="7 8">Lmie10</strain>
    </source>
</reference>
<comment type="caution">
    <text evidence="7">The sequence shown here is derived from an EMBL/GenBank/DDBJ whole genome shotgun (WGS) entry which is preliminary data.</text>
</comment>
<keyword evidence="5 6" id="KW-0472">Membrane</keyword>
<organism evidence="7 8">
    <name type="scientific">Microvirga tunisiensis</name>
    <dbReference type="NCBI Taxonomy" id="2108360"/>
    <lineage>
        <taxon>Bacteria</taxon>
        <taxon>Pseudomonadati</taxon>
        <taxon>Pseudomonadota</taxon>
        <taxon>Alphaproteobacteria</taxon>
        <taxon>Hyphomicrobiales</taxon>
        <taxon>Methylobacteriaceae</taxon>
        <taxon>Microvirga</taxon>
    </lineage>
</organism>
<evidence type="ECO:0000256" key="6">
    <source>
        <dbReference type="SAM" id="Phobius"/>
    </source>
</evidence>
<dbReference type="InterPro" id="IPR007688">
    <property type="entry name" value="Conjugal_tfr_TrbL/VirB6"/>
</dbReference>
<sequence>MGVISSLASEVDATLIDFVKTVFTEVAVPIRTLLQTVALIALLFIAVNHVIQFTNVNYSIYLQWGLRYILIYSFATMWENFEGIYAILMTVPADYAALLIRAASRVKIHDGGGLVDPTRISDLHSAMDEFARALTRLAKSYYTRKFSIWHIGDALKNVCTGIFIQLVCGLFVATSAIIVLVGKIGIAASISLAPLAIIMLMMPQTKQYFESWTRLTVGFLVTPLLTTALMSIVLFIAAEIYAKNLQGPDLDRGLAFVFIMIAAVVLLAMIPTMASTLASASVAAVGAGVSSAAVSMIKGGVWGGGKRLLDGVGSGIAARSNGASPAAAGRSAIAAMLQSSNVRQQRWNDVLGRRITTPRSLRRDRR</sequence>
<keyword evidence="3 6" id="KW-0812">Transmembrane</keyword>
<dbReference type="GO" id="GO:0016020">
    <property type="term" value="C:membrane"/>
    <property type="evidence" value="ECO:0007669"/>
    <property type="project" value="UniProtKB-SubCell"/>
</dbReference>
<evidence type="ECO:0000256" key="1">
    <source>
        <dbReference type="ARBA" id="ARBA00004141"/>
    </source>
</evidence>
<keyword evidence="8" id="KW-1185">Reference proteome</keyword>
<proteinExistence type="inferred from homology"/>
<dbReference type="GO" id="GO:0030255">
    <property type="term" value="P:protein secretion by the type IV secretion system"/>
    <property type="evidence" value="ECO:0007669"/>
    <property type="project" value="InterPro"/>
</dbReference>
<dbReference type="AlphaFoldDB" id="A0A5N7MMY6"/>
<dbReference type="OrthoDB" id="8101026at2"/>
<feature type="transmembrane region" description="Helical" evidence="6">
    <location>
        <begin position="58"/>
        <end position="78"/>
    </location>
</feature>
<accession>A0A5N7MMY6</accession>
<evidence type="ECO:0000256" key="2">
    <source>
        <dbReference type="ARBA" id="ARBA00007802"/>
    </source>
</evidence>
<evidence type="ECO:0000256" key="3">
    <source>
        <dbReference type="ARBA" id="ARBA00022692"/>
    </source>
</evidence>
<feature type="transmembrane region" description="Helical" evidence="6">
    <location>
        <begin position="33"/>
        <end position="51"/>
    </location>
</feature>
<feature type="transmembrane region" description="Helical" evidence="6">
    <location>
        <begin position="184"/>
        <end position="203"/>
    </location>
</feature>
<protein>
    <submittedName>
        <fullName evidence="7">Type IV secretion system protein</fullName>
    </submittedName>
</protein>
<name>A0A5N7MMY6_9HYPH</name>
<dbReference type="EMBL" id="VOSK01000140">
    <property type="protein sequence ID" value="MPR28367.1"/>
    <property type="molecule type" value="Genomic_DNA"/>
</dbReference>
<feature type="transmembrane region" description="Helical" evidence="6">
    <location>
        <begin position="84"/>
        <end position="103"/>
    </location>
</feature>
<gene>
    <name evidence="7" type="ORF">FS320_25250</name>
</gene>
<feature type="transmembrane region" description="Helical" evidence="6">
    <location>
        <begin position="154"/>
        <end position="178"/>
    </location>
</feature>
<evidence type="ECO:0000313" key="7">
    <source>
        <dbReference type="EMBL" id="MPR28367.1"/>
    </source>
</evidence>
<feature type="transmembrane region" description="Helical" evidence="6">
    <location>
        <begin position="215"/>
        <end position="241"/>
    </location>
</feature>
<comment type="similarity">
    <text evidence="2">Belongs to the TrbL/VirB6 family.</text>
</comment>
<comment type="subcellular location">
    <subcellularLocation>
        <location evidence="1">Membrane</location>
        <topology evidence="1">Multi-pass membrane protein</topology>
    </subcellularLocation>
</comment>
<evidence type="ECO:0000256" key="4">
    <source>
        <dbReference type="ARBA" id="ARBA00022989"/>
    </source>
</evidence>
<evidence type="ECO:0000313" key="8">
    <source>
        <dbReference type="Proteomes" id="UP000403266"/>
    </source>
</evidence>
<dbReference type="RefSeq" id="WP_152714660.1">
    <property type="nucleotide sequence ID" value="NZ_VOSJ01000140.1"/>
</dbReference>
<feature type="transmembrane region" description="Helical" evidence="6">
    <location>
        <begin position="253"/>
        <end position="270"/>
    </location>
</feature>
<evidence type="ECO:0000256" key="5">
    <source>
        <dbReference type="ARBA" id="ARBA00023136"/>
    </source>
</evidence>